<organism evidence="3 4">
    <name type="scientific">Armadillidium nasatum</name>
    <dbReference type="NCBI Taxonomy" id="96803"/>
    <lineage>
        <taxon>Eukaryota</taxon>
        <taxon>Metazoa</taxon>
        <taxon>Ecdysozoa</taxon>
        <taxon>Arthropoda</taxon>
        <taxon>Crustacea</taxon>
        <taxon>Multicrustacea</taxon>
        <taxon>Malacostraca</taxon>
        <taxon>Eumalacostraca</taxon>
        <taxon>Peracarida</taxon>
        <taxon>Isopoda</taxon>
        <taxon>Oniscidea</taxon>
        <taxon>Crinocheta</taxon>
        <taxon>Armadillidiidae</taxon>
        <taxon>Armadillidium</taxon>
    </lineage>
</organism>
<gene>
    <name evidence="3" type="ORF">Anas_04287</name>
</gene>
<protein>
    <recommendedName>
        <fullName evidence="2">Peptidase M28 domain-containing protein</fullName>
    </recommendedName>
</protein>
<sequence length="277" mass="31545">MQPPQSDRYVLIGNHRDAMVYGAVDPSSSTSQILEVVRVLGTFLKEGWRPRRTIVVCSWGAEEFRLIGSTEWVEENVDKLQSRAVGYINSDSCGVGPEFYVLAKSSIVGSICGCYKTGDLLTFQIPGIKDSSKTLFQEWREYGERYRPNATEYPIVNALAAVSDQSSFSFYAGIPSTEFFFNKMKTKHSSLYSSYHTGYETFYMVTTFIDPEFKIHEACGRLSILSLKYLADSSILPYSLGRFPSIMMSNLQNNKNRERLIQMYDKYIELENSKLKI</sequence>
<comment type="similarity">
    <text evidence="1">Belongs to the peptidase M28 family. M28B subfamily.</text>
</comment>
<dbReference type="InterPro" id="IPR007484">
    <property type="entry name" value="Peptidase_M28"/>
</dbReference>
<reference evidence="3 4" key="1">
    <citation type="journal article" date="2019" name="PLoS Biol.">
        <title>Sex chromosomes control vertical transmission of feminizing Wolbachia symbionts in an isopod.</title>
        <authorList>
            <person name="Becking T."/>
            <person name="Chebbi M.A."/>
            <person name="Giraud I."/>
            <person name="Moumen B."/>
            <person name="Laverre T."/>
            <person name="Caubet Y."/>
            <person name="Peccoud J."/>
            <person name="Gilbert C."/>
            <person name="Cordaux R."/>
        </authorList>
    </citation>
    <scope>NUCLEOTIDE SEQUENCE [LARGE SCALE GENOMIC DNA]</scope>
    <source>
        <strain evidence="3">ANa2</strain>
        <tissue evidence="3">Whole body excluding digestive tract and cuticle</tissue>
    </source>
</reference>
<dbReference type="InterPro" id="IPR039373">
    <property type="entry name" value="Peptidase_M28B"/>
</dbReference>
<dbReference type="AlphaFoldDB" id="A0A5N5SPK7"/>
<name>A0A5N5SPK7_9CRUS</name>
<dbReference type="EMBL" id="SEYY01021820">
    <property type="protein sequence ID" value="KAB7496034.1"/>
    <property type="molecule type" value="Genomic_DNA"/>
</dbReference>
<dbReference type="Proteomes" id="UP000326759">
    <property type="component" value="Unassembled WGS sequence"/>
</dbReference>
<dbReference type="GO" id="GO:0004180">
    <property type="term" value="F:carboxypeptidase activity"/>
    <property type="evidence" value="ECO:0007669"/>
    <property type="project" value="TreeGrafter"/>
</dbReference>
<dbReference type="PANTHER" id="PTHR10404">
    <property type="entry name" value="N-ACETYLATED-ALPHA-LINKED ACIDIC DIPEPTIDASE"/>
    <property type="match status" value="1"/>
</dbReference>
<dbReference type="OrthoDB" id="5841748at2759"/>
<dbReference type="SUPFAM" id="SSF53187">
    <property type="entry name" value="Zn-dependent exopeptidases"/>
    <property type="match status" value="1"/>
</dbReference>
<comment type="caution">
    <text evidence="3">The sequence shown here is derived from an EMBL/GenBank/DDBJ whole genome shotgun (WGS) entry which is preliminary data.</text>
</comment>
<evidence type="ECO:0000256" key="1">
    <source>
        <dbReference type="ARBA" id="ARBA00005634"/>
    </source>
</evidence>
<accession>A0A5N5SPK7</accession>
<dbReference type="FunFam" id="3.40.630.10:FF:000101">
    <property type="entry name" value="N-acetylated alpha-linked acidic dipeptidase like 1"/>
    <property type="match status" value="1"/>
</dbReference>
<keyword evidence="4" id="KW-1185">Reference proteome</keyword>
<dbReference type="Gene3D" id="3.40.630.10">
    <property type="entry name" value="Zn peptidases"/>
    <property type="match status" value="1"/>
</dbReference>
<evidence type="ECO:0000313" key="4">
    <source>
        <dbReference type="Proteomes" id="UP000326759"/>
    </source>
</evidence>
<dbReference type="Pfam" id="PF04389">
    <property type="entry name" value="Peptidase_M28"/>
    <property type="match status" value="1"/>
</dbReference>
<evidence type="ECO:0000313" key="3">
    <source>
        <dbReference type="EMBL" id="KAB7496034.1"/>
    </source>
</evidence>
<evidence type="ECO:0000259" key="2">
    <source>
        <dbReference type="Pfam" id="PF04389"/>
    </source>
</evidence>
<proteinExistence type="inferred from homology"/>
<dbReference type="PANTHER" id="PTHR10404:SF46">
    <property type="entry name" value="VACUOLAR PROTEIN SORTING-ASSOCIATED PROTEIN 70"/>
    <property type="match status" value="1"/>
</dbReference>
<feature type="domain" description="Peptidase M28" evidence="2">
    <location>
        <begin position="4"/>
        <end position="201"/>
    </location>
</feature>